<proteinExistence type="predicted"/>
<dbReference type="RefSeq" id="WP_065327316.1">
    <property type="nucleotide sequence ID" value="NZ_NFFZ01000004.1"/>
</dbReference>
<reference evidence="2 3" key="1">
    <citation type="submission" date="2017-05" db="EMBL/GenBank/DDBJ databases">
        <authorList>
            <person name="Song R."/>
            <person name="Chenine A.L."/>
            <person name="Ruprecht R.M."/>
        </authorList>
    </citation>
    <scope>NUCLEOTIDE SEQUENCE [LARGE SCALE GENOMIC DNA]</scope>
    <source>
        <strain evidence="2 3">S567_C10_BS</strain>
    </source>
</reference>
<evidence type="ECO:0008006" key="4">
    <source>
        <dbReference type="Google" id="ProtNLM"/>
    </source>
</evidence>
<protein>
    <recommendedName>
        <fullName evidence="4">Lipoprotein</fullName>
    </recommendedName>
</protein>
<gene>
    <name evidence="2" type="ORF">CAZ10_10925</name>
</gene>
<dbReference type="Proteomes" id="UP000194857">
    <property type="component" value="Unassembled WGS sequence"/>
</dbReference>
<comment type="caution">
    <text evidence="2">The sequence shown here is derived from an EMBL/GenBank/DDBJ whole genome shotgun (WGS) entry which is preliminary data.</text>
</comment>
<feature type="chain" id="PRO_5011252103" description="Lipoprotein" evidence="1">
    <location>
        <begin position="19"/>
        <end position="180"/>
    </location>
</feature>
<keyword evidence="1" id="KW-0732">Signal</keyword>
<accession>A0A241XS51</accession>
<organism evidence="2 3">
    <name type="scientific">Pseudomonas aeruginosa</name>
    <dbReference type="NCBI Taxonomy" id="287"/>
    <lineage>
        <taxon>Bacteria</taxon>
        <taxon>Pseudomonadati</taxon>
        <taxon>Pseudomonadota</taxon>
        <taxon>Gammaproteobacteria</taxon>
        <taxon>Pseudomonadales</taxon>
        <taxon>Pseudomonadaceae</taxon>
        <taxon>Pseudomonas</taxon>
    </lineage>
</organism>
<evidence type="ECO:0000313" key="3">
    <source>
        <dbReference type="Proteomes" id="UP000194857"/>
    </source>
</evidence>
<dbReference type="PROSITE" id="PS51257">
    <property type="entry name" value="PROKAR_LIPOPROTEIN"/>
    <property type="match status" value="1"/>
</dbReference>
<sequence length="180" mass="19548">MNRHLLFILATAVAVASAGCTSSKHQKDVDVETHVQVPQRLAHEFYASWGHDGRGGAALRKPTYQHVMGSEDVLMTTQGKLSDWPQPKAPDGVVVTALNQGMNKAIFTAIESAPAAPEAQINNSSRLAALNATDDEYQRAYRKFCSGGGMAMTEREWELVALGGPNGIPANLRDRCMRQK</sequence>
<dbReference type="AlphaFoldDB" id="A0A241XS51"/>
<evidence type="ECO:0000256" key="1">
    <source>
        <dbReference type="SAM" id="SignalP"/>
    </source>
</evidence>
<evidence type="ECO:0000313" key="2">
    <source>
        <dbReference type="EMBL" id="OTI63332.1"/>
    </source>
</evidence>
<feature type="signal peptide" evidence="1">
    <location>
        <begin position="1"/>
        <end position="18"/>
    </location>
</feature>
<name>A0A241XS51_PSEAI</name>
<dbReference type="EMBL" id="NFFZ01000004">
    <property type="protein sequence ID" value="OTI63332.1"/>
    <property type="molecule type" value="Genomic_DNA"/>
</dbReference>